<feature type="compositionally biased region" description="Basic and acidic residues" evidence="1">
    <location>
        <begin position="99"/>
        <end position="128"/>
    </location>
</feature>
<dbReference type="GeneID" id="108625995"/>
<feature type="compositionally biased region" description="Basic and acidic residues" evidence="1">
    <location>
        <begin position="63"/>
        <end position="77"/>
    </location>
</feature>
<feature type="compositionally biased region" description="Polar residues" evidence="1">
    <location>
        <begin position="187"/>
        <end position="198"/>
    </location>
</feature>
<feature type="compositionally biased region" description="Basic and acidic residues" evidence="1">
    <location>
        <begin position="407"/>
        <end position="452"/>
    </location>
</feature>
<dbReference type="RefSeq" id="XP_017881876.1">
    <property type="nucleotide sequence ID" value="XM_018026387.2"/>
</dbReference>
<sequence>MLHSKATAALQRLKEMDRKYNVKWNDGKRVQSTVSTESSLEESPRKFRTFDIKDDPLQIGAAQRERTKVSPKSRMEVKIPINQGKGDESSTSDIITLKESPKTKLIPKNDKSIKSEEEKEISKSKESSKSVSTLETGSKAKVKNSHESSVSTMLSEKSNTSEVIKSVDESSTGRSDGKSNAPEVTEADSTLNTDNNETTIEEAIKTVTEKSESISQASNGMDKDVLSLKEEPKNRYDDDTFEEASSSSESVNSAVERLNKPSEEDTVITGIKQIKITPHKQVESPPKIPINEDKWLIHESPKDKEIVELIPPKVMQSTSECDIGLDEELSNYVKKTENVDDTVPITLLKLSKLMPPVKRHARRGKRHRKSSNENIEAKTESPVPSEHEKLTERKEATADTVEQEESLIEKKDEESSSPKLEEDRNKSDERVTESRIELENHEPRTISSEEKFLRETPIKSDVTSTLRKLNKDAINAIVRRQKIHGSSNKHKHCKNCGTVVTLPTADKSRNEADDSDSSVENMKTVNKA</sequence>
<evidence type="ECO:0000313" key="2">
    <source>
        <dbReference type="Proteomes" id="UP000694925"/>
    </source>
</evidence>
<reference evidence="3" key="1">
    <citation type="submission" date="2025-08" db="UniProtKB">
        <authorList>
            <consortium name="RefSeq"/>
        </authorList>
    </citation>
    <scope>IDENTIFICATION</scope>
    <source>
        <tissue evidence="3">Whole body</tissue>
    </source>
</reference>
<name>A0AAJ7N7T3_9HYME</name>
<keyword evidence="2" id="KW-1185">Reference proteome</keyword>
<feature type="region of interest" description="Disordered" evidence="1">
    <location>
        <begin position="349"/>
        <end position="452"/>
    </location>
</feature>
<evidence type="ECO:0000313" key="3">
    <source>
        <dbReference type="RefSeq" id="XP_017881876.1"/>
    </source>
</evidence>
<feature type="compositionally biased region" description="Polar residues" evidence="1">
    <location>
        <begin position="147"/>
        <end position="174"/>
    </location>
</feature>
<dbReference type="AlphaFoldDB" id="A0AAJ7N7T3"/>
<feature type="region of interest" description="Disordered" evidence="1">
    <location>
        <begin position="26"/>
        <end position="264"/>
    </location>
</feature>
<feature type="compositionally biased region" description="Basic residues" evidence="1">
    <location>
        <begin position="357"/>
        <end position="369"/>
    </location>
</feature>
<proteinExistence type="predicted"/>
<evidence type="ECO:0000256" key="1">
    <source>
        <dbReference type="SAM" id="MobiDB-lite"/>
    </source>
</evidence>
<feature type="compositionally biased region" description="Low complexity" evidence="1">
    <location>
        <begin position="243"/>
        <end position="256"/>
    </location>
</feature>
<feature type="compositionally biased region" description="Basic and acidic residues" evidence="1">
    <location>
        <begin position="221"/>
        <end position="238"/>
    </location>
</feature>
<feature type="region of interest" description="Disordered" evidence="1">
    <location>
        <begin position="504"/>
        <end position="528"/>
    </location>
</feature>
<organism evidence="2 3">
    <name type="scientific">Ceratina calcarata</name>
    <dbReference type="NCBI Taxonomy" id="156304"/>
    <lineage>
        <taxon>Eukaryota</taxon>
        <taxon>Metazoa</taxon>
        <taxon>Ecdysozoa</taxon>
        <taxon>Arthropoda</taxon>
        <taxon>Hexapoda</taxon>
        <taxon>Insecta</taxon>
        <taxon>Pterygota</taxon>
        <taxon>Neoptera</taxon>
        <taxon>Endopterygota</taxon>
        <taxon>Hymenoptera</taxon>
        <taxon>Apocrita</taxon>
        <taxon>Aculeata</taxon>
        <taxon>Apoidea</taxon>
        <taxon>Anthophila</taxon>
        <taxon>Apidae</taxon>
        <taxon>Ceratina</taxon>
        <taxon>Zadontomerus</taxon>
    </lineage>
</organism>
<feature type="compositionally biased region" description="Basic and acidic residues" evidence="1">
    <location>
        <begin position="202"/>
        <end position="212"/>
    </location>
</feature>
<accession>A0AAJ7N7T3</accession>
<feature type="compositionally biased region" description="Basic and acidic residues" evidence="1">
    <location>
        <begin position="42"/>
        <end position="56"/>
    </location>
</feature>
<dbReference type="Proteomes" id="UP000694925">
    <property type="component" value="Unplaced"/>
</dbReference>
<dbReference type="KEGG" id="ccal:108625995"/>
<gene>
    <name evidence="3" type="primary">LOC108625995</name>
</gene>
<protein>
    <submittedName>
        <fullName evidence="3">Uncharacterized protein LOC108625995</fullName>
    </submittedName>
</protein>
<feature type="compositionally biased region" description="Basic and acidic residues" evidence="1">
    <location>
        <begin position="375"/>
        <end position="397"/>
    </location>
</feature>
<feature type="compositionally biased region" description="Polar residues" evidence="1">
    <location>
        <begin position="518"/>
        <end position="528"/>
    </location>
</feature>